<reference evidence="2" key="2">
    <citation type="submission" date="2020-09" db="EMBL/GenBank/DDBJ databases">
        <authorList>
            <person name="Sun Q."/>
            <person name="Ohkuma M."/>
        </authorList>
    </citation>
    <scope>NUCLEOTIDE SEQUENCE</scope>
    <source>
        <strain evidence="2">JCM 19831</strain>
    </source>
</reference>
<keyword evidence="3" id="KW-1185">Reference proteome</keyword>
<dbReference type="EMBL" id="BMPI01000047">
    <property type="protein sequence ID" value="GGM62978.1"/>
    <property type="molecule type" value="Genomic_DNA"/>
</dbReference>
<accession>A0A917X3W8</accession>
<dbReference type="AlphaFoldDB" id="A0A917X3W8"/>
<dbReference type="RefSeq" id="WP_190254846.1">
    <property type="nucleotide sequence ID" value="NZ_BMPI01000047.1"/>
</dbReference>
<feature type="transmembrane region" description="Helical" evidence="1">
    <location>
        <begin position="82"/>
        <end position="102"/>
    </location>
</feature>
<keyword evidence="1" id="KW-1133">Transmembrane helix</keyword>
<name>A0A917X3W8_9ACTN</name>
<evidence type="ECO:0000313" key="2">
    <source>
        <dbReference type="EMBL" id="GGM62978.1"/>
    </source>
</evidence>
<evidence type="ECO:0000313" key="3">
    <source>
        <dbReference type="Proteomes" id="UP000642070"/>
    </source>
</evidence>
<keyword evidence="1" id="KW-0472">Membrane</keyword>
<gene>
    <name evidence="2" type="ORF">GCM10007977_075710</name>
</gene>
<comment type="caution">
    <text evidence="2">The sequence shown here is derived from an EMBL/GenBank/DDBJ whole genome shotgun (WGS) entry which is preliminary data.</text>
</comment>
<protein>
    <submittedName>
        <fullName evidence="2">Uncharacterized protein</fullName>
    </submittedName>
</protein>
<sequence>MPMVTIPAGQVAAGHLPPVCARHGEQATAMKKVNLFSKPPAWAAVLIIAGVLPYLIVVMALRKTVKAPAWPWCAKCTAQRTRNLLIGLGLIVLAFVLIVVFASAQSDAAALGLLLAFVAFLAGIIVATRSSTQAVTGAFVSKDGNLVEVAKADERFAYVLSHPGARL</sequence>
<organism evidence="2 3">
    <name type="scientific">Dactylosporangium sucinum</name>
    <dbReference type="NCBI Taxonomy" id="1424081"/>
    <lineage>
        <taxon>Bacteria</taxon>
        <taxon>Bacillati</taxon>
        <taxon>Actinomycetota</taxon>
        <taxon>Actinomycetes</taxon>
        <taxon>Micromonosporales</taxon>
        <taxon>Micromonosporaceae</taxon>
        <taxon>Dactylosporangium</taxon>
    </lineage>
</organism>
<proteinExistence type="predicted"/>
<evidence type="ECO:0000256" key="1">
    <source>
        <dbReference type="SAM" id="Phobius"/>
    </source>
</evidence>
<dbReference type="Proteomes" id="UP000642070">
    <property type="component" value="Unassembled WGS sequence"/>
</dbReference>
<reference evidence="2" key="1">
    <citation type="journal article" date="2014" name="Int. J. Syst. Evol. Microbiol.">
        <title>Complete genome sequence of Corynebacterium casei LMG S-19264T (=DSM 44701T), isolated from a smear-ripened cheese.</title>
        <authorList>
            <consortium name="US DOE Joint Genome Institute (JGI-PGF)"/>
            <person name="Walter F."/>
            <person name="Albersmeier A."/>
            <person name="Kalinowski J."/>
            <person name="Ruckert C."/>
        </authorList>
    </citation>
    <scope>NUCLEOTIDE SEQUENCE</scope>
    <source>
        <strain evidence="2">JCM 19831</strain>
    </source>
</reference>
<feature type="transmembrane region" description="Helical" evidence="1">
    <location>
        <begin position="41"/>
        <end position="61"/>
    </location>
</feature>
<feature type="transmembrane region" description="Helical" evidence="1">
    <location>
        <begin position="108"/>
        <end position="127"/>
    </location>
</feature>
<keyword evidence="1" id="KW-0812">Transmembrane</keyword>